<evidence type="ECO:0000313" key="2">
    <source>
        <dbReference type="EMBL" id="KAL1377548.1"/>
    </source>
</evidence>
<name>A0ABD1CMG1_CULPP</name>
<gene>
    <name evidence="2" type="ORF">pipiens_000588</name>
</gene>
<evidence type="ECO:0000313" key="3">
    <source>
        <dbReference type="Proteomes" id="UP001562425"/>
    </source>
</evidence>
<accession>A0ABD1CMG1</accession>
<organism evidence="2 3">
    <name type="scientific">Culex pipiens pipiens</name>
    <name type="common">Northern house mosquito</name>
    <dbReference type="NCBI Taxonomy" id="38569"/>
    <lineage>
        <taxon>Eukaryota</taxon>
        <taxon>Metazoa</taxon>
        <taxon>Ecdysozoa</taxon>
        <taxon>Arthropoda</taxon>
        <taxon>Hexapoda</taxon>
        <taxon>Insecta</taxon>
        <taxon>Pterygota</taxon>
        <taxon>Neoptera</taxon>
        <taxon>Endopterygota</taxon>
        <taxon>Diptera</taxon>
        <taxon>Nematocera</taxon>
        <taxon>Culicoidea</taxon>
        <taxon>Culicidae</taxon>
        <taxon>Culicinae</taxon>
        <taxon>Culicini</taxon>
        <taxon>Culex</taxon>
        <taxon>Culex</taxon>
    </lineage>
</organism>
<dbReference type="EMBL" id="JBEHCU010010898">
    <property type="protein sequence ID" value="KAL1377548.1"/>
    <property type="molecule type" value="Genomic_DNA"/>
</dbReference>
<dbReference type="Proteomes" id="UP001562425">
    <property type="component" value="Unassembled WGS sequence"/>
</dbReference>
<proteinExistence type="predicted"/>
<feature type="non-terminal residue" evidence="2">
    <location>
        <position position="113"/>
    </location>
</feature>
<evidence type="ECO:0000256" key="1">
    <source>
        <dbReference type="SAM" id="MobiDB-lite"/>
    </source>
</evidence>
<feature type="region of interest" description="Disordered" evidence="1">
    <location>
        <begin position="1"/>
        <end position="35"/>
    </location>
</feature>
<protein>
    <submittedName>
        <fullName evidence="2">Uncharacterized protein</fullName>
    </submittedName>
</protein>
<dbReference type="AlphaFoldDB" id="A0ABD1CMG1"/>
<keyword evidence="3" id="KW-1185">Reference proteome</keyword>
<sequence length="113" mass="12648">RPRTNKHEVAPLVAGNPGRHAAAGDRDGPRDAGSAGQAVRLCRLSTVVFRWRWWWRLRWKPVRILRRWGWSGQSDGETPAQGTIVQGDLPRAESDAVRAARKYTRGRGALLSV</sequence>
<feature type="non-terminal residue" evidence="2">
    <location>
        <position position="1"/>
    </location>
</feature>
<comment type="caution">
    <text evidence="2">The sequence shown here is derived from an EMBL/GenBank/DDBJ whole genome shotgun (WGS) entry which is preliminary data.</text>
</comment>
<reference evidence="2 3" key="1">
    <citation type="submission" date="2024-05" db="EMBL/GenBank/DDBJ databases">
        <title>Culex pipiens pipiens assembly and annotation.</title>
        <authorList>
            <person name="Alout H."/>
            <person name="Durand T."/>
        </authorList>
    </citation>
    <scope>NUCLEOTIDE SEQUENCE [LARGE SCALE GENOMIC DNA]</scope>
    <source>
        <strain evidence="2">HA-2024</strain>
        <tissue evidence="2">Whole body</tissue>
    </source>
</reference>